<feature type="domain" description="PBZ-type" evidence="2">
    <location>
        <begin position="359"/>
        <end position="384"/>
    </location>
</feature>
<feature type="compositionally biased region" description="Polar residues" evidence="1">
    <location>
        <begin position="198"/>
        <end position="214"/>
    </location>
</feature>
<organism evidence="3 4">
    <name type="scientific">Acipenser oxyrinchus oxyrinchus</name>
    <dbReference type="NCBI Taxonomy" id="40147"/>
    <lineage>
        <taxon>Eukaryota</taxon>
        <taxon>Metazoa</taxon>
        <taxon>Chordata</taxon>
        <taxon>Craniata</taxon>
        <taxon>Vertebrata</taxon>
        <taxon>Euteleostomi</taxon>
        <taxon>Actinopterygii</taxon>
        <taxon>Chondrostei</taxon>
        <taxon>Acipenseriformes</taxon>
        <taxon>Acipenseridae</taxon>
        <taxon>Acipenser</taxon>
    </lineage>
</organism>
<dbReference type="Pfam" id="PF10283">
    <property type="entry name" value="zf-CCHH"/>
    <property type="match status" value="2"/>
</dbReference>
<feature type="compositionally biased region" description="Basic and acidic residues" evidence="1">
    <location>
        <begin position="381"/>
        <end position="392"/>
    </location>
</feature>
<accession>A0AAD8GA22</accession>
<dbReference type="InterPro" id="IPR008984">
    <property type="entry name" value="SMAD_FHA_dom_sf"/>
</dbReference>
<name>A0AAD8GA22_ACIOX</name>
<dbReference type="InterPro" id="IPR039253">
    <property type="entry name" value="APLF"/>
</dbReference>
<dbReference type="Proteomes" id="UP001230051">
    <property type="component" value="Unassembled WGS sequence"/>
</dbReference>
<dbReference type="InterPro" id="IPR019406">
    <property type="entry name" value="APLF_PBZ"/>
</dbReference>
<dbReference type="Gene3D" id="2.60.200.20">
    <property type="match status" value="1"/>
</dbReference>
<proteinExistence type="predicted"/>
<protein>
    <submittedName>
        <fullName evidence="3">Aprataxin and PNK-like factor isoform X1</fullName>
    </submittedName>
</protein>
<feature type="compositionally biased region" description="Low complexity" evidence="1">
    <location>
        <begin position="241"/>
        <end position="250"/>
    </location>
</feature>
<evidence type="ECO:0000313" key="3">
    <source>
        <dbReference type="EMBL" id="KAK1170525.1"/>
    </source>
</evidence>
<feature type="domain" description="PBZ-type" evidence="2">
    <location>
        <begin position="401"/>
        <end position="424"/>
    </location>
</feature>
<feature type="compositionally biased region" description="Polar residues" evidence="1">
    <location>
        <begin position="312"/>
        <end position="321"/>
    </location>
</feature>
<evidence type="ECO:0000259" key="2">
    <source>
        <dbReference type="Pfam" id="PF10283"/>
    </source>
</evidence>
<dbReference type="SUPFAM" id="SSF49879">
    <property type="entry name" value="SMAD/FHA domain"/>
    <property type="match status" value="1"/>
</dbReference>
<dbReference type="GO" id="GO:0008408">
    <property type="term" value="F:3'-5' exonuclease activity"/>
    <property type="evidence" value="ECO:0007669"/>
    <property type="project" value="InterPro"/>
</dbReference>
<keyword evidence="4" id="KW-1185">Reference proteome</keyword>
<dbReference type="PANTHER" id="PTHR21315:SF2">
    <property type="entry name" value="APRATAXIN AND PNK-LIKE FACTOR"/>
    <property type="match status" value="1"/>
</dbReference>
<dbReference type="GO" id="GO:0006302">
    <property type="term" value="P:double-strand break repair"/>
    <property type="evidence" value="ECO:0007669"/>
    <property type="project" value="InterPro"/>
</dbReference>
<gene>
    <name evidence="3" type="primary">APLF</name>
    <name evidence="3" type="ORF">AOXY_G7410</name>
</gene>
<reference evidence="3" key="1">
    <citation type="submission" date="2022-02" db="EMBL/GenBank/DDBJ databases">
        <title>Atlantic sturgeon de novo genome assembly.</title>
        <authorList>
            <person name="Stock M."/>
            <person name="Klopp C."/>
            <person name="Guiguen Y."/>
            <person name="Cabau C."/>
            <person name="Parinello H."/>
            <person name="Santidrian Yebra-Pimentel E."/>
            <person name="Kuhl H."/>
            <person name="Dirks R.P."/>
            <person name="Guessner J."/>
            <person name="Wuertz S."/>
            <person name="Du K."/>
            <person name="Schartl M."/>
        </authorList>
    </citation>
    <scope>NUCLEOTIDE SEQUENCE</scope>
    <source>
        <strain evidence="3">STURGEONOMICS-FGT-2020</strain>
        <tissue evidence="3">Whole blood</tissue>
    </source>
</reference>
<sequence length="508" mass="56275">MSAFQLEPVDGGILISLTDGETVVGRGPLLGTHLNPCFYQSSTEDTPRPLEKDKWHPLYPGNLFSLLPDKYIFRVISTDSKNNNTQRNSQALDEETFAEPHLASARGEKQSAKQSVSSAEESLFALKSLAKKEGSDTQENSPFGKHVSLAGAVHVPNVTKPAQKRRVLPAWMLKGASETPGPSTSGDGGKRGCKIKQGLSNPSGTPSKRLPSSKSTDDSEAEVSSVKKRRKKSDENKQAESKAASSSATTNKEETADEEQLGASVHKAVWKLSDDESGDSPTIQAKPPAEFNDWEMSGNEEEEVPSQRRKTQQNSPVQSESSCRETEKLNERQSPETKASGSSGSKDTSLANAGKSQKRNPCMYGKGCYRKNPMHFQEFSHPGDSDYQKDKASDEDESDNRPECPYGTDCYRKNPQHREEYKHTLPPETGERRSKRKHDLKGKSVLADDSDEDGQSNEYDLEDSFINDEEDFDHTDEDSDYEPESDDSAKEDIAELKKEAKQFVNRRK</sequence>
<feature type="compositionally biased region" description="Polar residues" evidence="1">
    <location>
        <begin position="336"/>
        <end position="355"/>
    </location>
</feature>
<evidence type="ECO:0000256" key="1">
    <source>
        <dbReference type="SAM" id="MobiDB-lite"/>
    </source>
</evidence>
<feature type="compositionally biased region" description="Basic and acidic residues" evidence="1">
    <location>
        <begin position="487"/>
        <end position="501"/>
    </location>
</feature>
<feature type="compositionally biased region" description="Basic and acidic residues" evidence="1">
    <location>
        <begin position="410"/>
        <end position="432"/>
    </location>
</feature>
<dbReference type="EMBL" id="JAGXEW010000006">
    <property type="protein sequence ID" value="KAK1170525.1"/>
    <property type="molecule type" value="Genomic_DNA"/>
</dbReference>
<feature type="compositionally biased region" description="Acidic residues" evidence="1">
    <location>
        <begin position="448"/>
        <end position="486"/>
    </location>
</feature>
<dbReference type="GO" id="GO:0005634">
    <property type="term" value="C:nucleus"/>
    <property type="evidence" value="ECO:0007669"/>
    <property type="project" value="TreeGrafter"/>
</dbReference>
<feature type="compositionally biased region" description="Basic and acidic residues" evidence="1">
    <location>
        <begin position="322"/>
        <end position="335"/>
    </location>
</feature>
<dbReference type="PANTHER" id="PTHR21315">
    <property type="entry name" value="APRATAXIN AND PNK-LIKE FACTOR-RELATED"/>
    <property type="match status" value="1"/>
</dbReference>
<dbReference type="GO" id="GO:0003906">
    <property type="term" value="F:DNA-(apurinic or apyrimidinic site) endonuclease activity"/>
    <property type="evidence" value="ECO:0007669"/>
    <property type="project" value="InterPro"/>
</dbReference>
<dbReference type="AlphaFoldDB" id="A0AAD8GA22"/>
<dbReference type="GO" id="GO:0035861">
    <property type="term" value="C:site of double-strand break"/>
    <property type="evidence" value="ECO:0007669"/>
    <property type="project" value="TreeGrafter"/>
</dbReference>
<comment type="caution">
    <text evidence="3">The sequence shown here is derived from an EMBL/GenBank/DDBJ whole genome shotgun (WGS) entry which is preliminary data.</text>
</comment>
<feature type="region of interest" description="Disordered" evidence="1">
    <location>
        <begin position="173"/>
        <end position="508"/>
    </location>
</feature>
<evidence type="ECO:0000313" key="4">
    <source>
        <dbReference type="Proteomes" id="UP001230051"/>
    </source>
</evidence>